<gene>
    <name evidence="4" type="ORF">JVT61DRAFT_7309</name>
</gene>
<dbReference type="GO" id="GO:0016787">
    <property type="term" value="F:hydrolase activity"/>
    <property type="evidence" value="ECO:0007669"/>
    <property type="project" value="UniProtKB-KW"/>
</dbReference>
<dbReference type="Pfam" id="PF07859">
    <property type="entry name" value="Abhydrolase_3"/>
    <property type="match status" value="1"/>
</dbReference>
<dbReference type="PROSITE" id="PS01173">
    <property type="entry name" value="LIPASE_GDXG_HIS"/>
    <property type="match status" value="1"/>
</dbReference>
<accession>A0A8I2YIG5</accession>
<organism evidence="4 5">
    <name type="scientific">Boletus reticuloceps</name>
    <dbReference type="NCBI Taxonomy" id="495285"/>
    <lineage>
        <taxon>Eukaryota</taxon>
        <taxon>Fungi</taxon>
        <taxon>Dikarya</taxon>
        <taxon>Basidiomycota</taxon>
        <taxon>Agaricomycotina</taxon>
        <taxon>Agaricomycetes</taxon>
        <taxon>Agaricomycetidae</taxon>
        <taxon>Boletales</taxon>
        <taxon>Boletineae</taxon>
        <taxon>Boletaceae</taxon>
        <taxon>Boletoideae</taxon>
        <taxon>Boletus</taxon>
    </lineage>
</organism>
<comment type="caution">
    <text evidence="4">The sequence shown here is derived from an EMBL/GenBank/DDBJ whole genome shotgun (WGS) entry which is preliminary data.</text>
</comment>
<protein>
    <submittedName>
        <fullName evidence="4">Alpha/beta hydrolase fold-domain-containing protein</fullName>
    </submittedName>
</protein>
<evidence type="ECO:0000313" key="5">
    <source>
        <dbReference type="Proteomes" id="UP000683000"/>
    </source>
</evidence>
<keyword evidence="5" id="KW-1185">Reference proteome</keyword>
<dbReference type="SUPFAM" id="SSF53474">
    <property type="entry name" value="alpha/beta-Hydrolases"/>
    <property type="match status" value="1"/>
</dbReference>
<dbReference type="InterPro" id="IPR013094">
    <property type="entry name" value="AB_hydrolase_3"/>
</dbReference>
<evidence type="ECO:0000256" key="2">
    <source>
        <dbReference type="ARBA" id="ARBA00022801"/>
    </source>
</evidence>
<keyword evidence="2 4" id="KW-0378">Hydrolase</keyword>
<comment type="similarity">
    <text evidence="1">Belongs to the 'GDXG' lipolytic enzyme family.</text>
</comment>
<name>A0A8I2YIG5_9AGAM</name>
<dbReference type="AlphaFoldDB" id="A0A8I2YIG5"/>
<dbReference type="Gene3D" id="3.40.50.1820">
    <property type="entry name" value="alpha/beta hydrolase"/>
    <property type="match status" value="1"/>
</dbReference>
<feature type="domain" description="Alpha/beta hydrolase fold-3" evidence="3">
    <location>
        <begin position="86"/>
        <end position="298"/>
    </location>
</feature>
<evidence type="ECO:0000313" key="4">
    <source>
        <dbReference type="EMBL" id="KAG6372874.1"/>
    </source>
</evidence>
<dbReference type="Proteomes" id="UP000683000">
    <property type="component" value="Unassembled WGS sequence"/>
</dbReference>
<dbReference type="EMBL" id="JAGFBS010000025">
    <property type="protein sequence ID" value="KAG6372874.1"/>
    <property type="molecule type" value="Genomic_DNA"/>
</dbReference>
<dbReference type="InterPro" id="IPR002168">
    <property type="entry name" value="Lipase_GDXG_HIS_AS"/>
</dbReference>
<dbReference type="PANTHER" id="PTHR48081">
    <property type="entry name" value="AB HYDROLASE SUPERFAMILY PROTEIN C4A8.06C"/>
    <property type="match status" value="1"/>
</dbReference>
<dbReference type="InterPro" id="IPR050300">
    <property type="entry name" value="GDXG_lipolytic_enzyme"/>
</dbReference>
<dbReference type="PANTHER" id="PTHR48081:SF8">
    <property type="entry name" value="ALPHA_BETA HYDROLASE FOLD-3 DOMAIN-CONTAINING PROTEIN-RELATED"/>
    <property type="match status" value="1"/>
</dbReference>
<dbReference type="InterPro" id="IPR029058">
    <property type="entry name" value="AB_hydrolase_fold"/>
</dbReference>
<evidence type="ECO:0000256" key="1">
    <source>
        <dbReference type="ARBA" id="ARBA00010515"/>
    </source>
</evidence>
<proteinExistence type="inferred from homology"/>
<dbReference type="OrthoDB" id="408631at2759"/>
<reference evidence="4" key="1">
    <citation type="submission" date="2021-03" db="EMBL/GenBank/DDBJ databases">
        <title>Evolutionary innovations through gain and loss of genes in the ectomycorrhizal Boletales.</title>
        <authorList>
            <person name="Wu G."/>
            <person name="Miyauchi S."/>
            <person name="Morin E."/>
            <person name="Yang Z.-L."/>
            <person name="Xu J."/>
            <person name="Martin F.M."/>
        </authorList>
    </citation>
    <scope>NUCLEOTIDE SEQUENCE</scope>
    <source>
        <strain evidence="4">BR01</strain>
    </source>
</reference>
<evidence type="ECO:0000259" key="3">
    <source>
        <dbReference type="Pfam" id="PF07859"/>
    </source>
</evidence>
<sequence>MHQPIHPDVLHRLHPEYVPFHNEHIAPVVPPHTLEWHPDIRKLPVVPGSSPVVQVGAIRDIALQNCKIRVYIPEGDPPPLGWPVFLYIHGGGWTLGSLATQASFAARQCKEHRCLTICLDYRLAPENPYPAAVIDTVDALKWIHQQGQSELNANVNKIAVGGSSSGGNLATIVSLKAQQLDPPIPILFQLLVVPVIDNTATDSGDMYPSWKEMKNTVWLNTGRMMWFRHNYLPDPTTWANWDNSPIFAPETLLANAPPAWVGVCEMDILRDEGIAYGKKLGALGVKVEIKTYERVPHQSLGMDGVLAVSKTMVADATKALGDAFKAA</sequence>